<dbReference type="Proteomes" id="UP000015354">
    <property type="component" value="Unassembled WGS sequence"/>
</dbReference>
<keyword evidence="1" id="KW-1133">Transmembrane helix</keyword>
<feature type="transmembrane region" description="Helical" evidence="1">
    <location>
        <begin position="292"/>
        <end position="317"/>
    </location>
</feature>
<name>S9TPC1_9TRYP</name>
<comment type="caution">
    <text evidence="2">The sequence shown here is derived from an EMBL/GenBank/DDBJ whole genome shotgun (WGS) entry which is preliminary data.</text>
</comment>
<feature type="transmembrane region" description="Helical" evidence="1">
    <location>
        <begin position="204"/>
        <end position="229"/>
    </location>
</feature>
<proteinExistence type="predicted"/>
<keyword evidence="1" id="KW-0472">Membrane</keyword>
<feature type="transmembrane region" description="Helical" evidence="1">
    <location>
        <begin position="337"/>
        <end position="357"/>
    </location>
</feature>
<organism evidence="2 3">
    <name type="scientific">Strigomonas culicis</name>
    <dbReference type="NCBI Taxonomy" id="28005"/>
    <lineage>
        <taxon>Eukaryota</taxon>
        <taxon>Discoba</taxon>
        <taxon>Euglenozoa</taxon>
        <taxon>Kinetoplastea</taxon>
        <taxon>Metakinetoplastina</taxon>
        <taxon>Trypanosomatida</taxon>
        <taxon>Trypanosomatidae</taxon>
        <taxon>Strigomonadinae</taxon>
        <taxon>Strigomonas</taxon>
    </lineage>
</organism>
<evidence type="ECO:0000256" key="1">
    <source>
        <dbReference type="SAM" id="Phobius"/>
    </source>
</evidence>
<dbReference type="EMBL" id="ATMH01009999">
    <property type="protein sequence ID" value="EPY18303.1"/>
    <property type="molecule type" value="Genomic_DNA"/>
</dbReference>
<accession>S9TPC1</accession>
<dbReference type="OrthoDB" id="348976at2759"/>
<reference evidence="2 3" key="1">
    <citation type="journal article" date="2013" name="PLoS ONE">
        <title>Predicting the Proteins of Angomonas deanei, Strigomonas culicis and Their Respective Endosymbionts Reveals New Aspects of the Trypanosomatidae Family.</title>
        <authorList>
            <person name="Motta M.C."/>
            <person name="Martins A.C."/>
            <person name="de Souza S.S."/>
            <person name="Catta-Preta C.M."/>
            <person name="Silva R."/>
            <person name="Klein C.C."/>
            <person name="de Almeida L.G."/>
            <person name="de Lima Cunha O."/>
            <person name="Ciapina L.P."/>
            <person name="Brocchi M."/>
            <person name="Colabardini A.C."/>
            <person name="de Araujo Lima B."/>
            <person name="Machado C.R."/>
            <person name="de Almeida Soares C.M."/>
            <person name="Probst C.M."/>
            <person name="de Menezes C.B."/>
            <person name="Thompson C.E."/>
            <person name="Bartholomeu D.C."/>
            <person name="Gradia D.F."/>
            <person name="Pavoni D.P."/>
            <person name="Grisard E.C."/>
            <person name="Fantinatti-Garboggini F."/>
            <person name="Marchini F.K."/>
            <person name="Rodrigues-Luiz G.F."/>
            <person name="Wagner G."/>
            <person name="Goldman G.H."/>
            <person name="Fietto J.L."/>
            <person name="Elias M.C."/>
            <person name="Goldman M.H."/>
            <person name="Sagot M.F."/>
            <person name="Pereira M."/>
            <person name="Stoco P.H."/>
            <person name="de Mendonca-Neto R.P."/>
            <person name="Teixeira S.M."/>
            <person name="Maciel T.E."/>
            <person name="de Oliveira Mendes T.A."/>
            <person name="Urmenyi T.P."/>
            <person name="de Souza W."/>
            <person name="Schenkman S."/>
            <person name="de Vasconcelos A.T."/>
        </authorList>
    </citation>
    <scope>NUCLEOTIDE SEQUENCE [LARGE SCALE GENOMIC DNA]</scope>
</reference>
<keyword evidence="3" id="KW-1185">Reference proteome</keyword>
<dbReference type="AlphaFoldDB" id="S9TPC1"/>
<gene>
    <name evidence="2" type="ORF">STCU_10065</name>
</gene>
<protein>
    <submittedName>
        <fullName evidence="2">Uncharacterized protein</fullName>
    </submittedName>
</protein>
<evidence type="ECO:0000313" key="2">
    <source>
        <dbReference type="EMBL" id="EPY18303.1"/>
    </source>
</evidence>
<feature type="transmembrane region" description="Helical" evidence="1">
    <location>
        <begin position="161"/>
        <end position="183"/>
    </location>
</feature>
<sequence length="406" mass="45714">MTVYNEYNILSVDGATLVEGVRVSTLETSLQITVSPNFTTFPVVMAGTMHSFFGGLRGSAHIALDEPEPQLQFFYGPYHASPDFTYSWRPFTTDLKEREETYMIYVIADPAEPPPDVSLASLEMFQGSFTSPVAYFGWLLFEWPERLLSFYASRSATSGHGGSHVALFFAVFLKCGVFYRGFYKDEQELLRRMPRFTRVLSTRSTFIAYLLLLTPILEFAVGLCVSGALEQCLAPESTGLNDDQITALMSWREKLALMLLLKRPHFASCNWPWFRLQVVPSWSSFFEHMATLYFGFFLTALFYLILHVLVTVGALAWFPISRFVLRPLLWQHPRRGVAVFIVLWCIPTVVHLALPVVPRCFITCSPVCASSAPARPSRCGCGLTSACSTPWSRSRPFLRSAATTMA</sequence>
<keyword evidence="1" id="KW-0812">Transmembrane</keyword>
<evidence type="ECO:0000313" key="3">
    <source>
        <dbReference type="Proteomes" id="UP000015354"/>
    </source>
</evidence>